<dbReference type="InterPro" id="IPR039704">
    <property type="entry name" value="Myogenic_factor"/>
</dbReference>
<gene>
    <name evidence="5" type="ORF">PV328_001944</name>
</gene>
<evidence type="ECO:0000256" key="2">
    <source>
        <dbReference type="ARBA" id="ARBA00023125"/>
    </source>
</evidence>
<dbReference type="AlphaFoldDB" id="A0AA39FYJ1"/>
<dbReference type="Proteomes" id="UP001168990">
    <property type="component" value="Unassembled WGS sequence"/>
</dbReference>
<accession>A0AA39FYJ1</accession>
<dbReference type="GO" id="GO:0045663">
    <property type="term" value="P:positive regulation of myoblast differentiation"/>
    <property type="evidence" value="ECO:0007669"/>
    <property type="project" value="TreeGrafter"/>
</dbReference>
<comment type="caution">
    <text evidence="5">The sequence shown here is derived from an EMBL/GenBank/DDBJ whole genome shotgun (WGS) entry which is preliminary data.</text>
</comment>
<proteinExistence type="predicted"/>
<dbReference type="PANTHER" id="PTHR11534:SF9">
    <property type="entry name" value="MYOGENIC-DETERMINATION PROTEIN"/>
    <property type="match status" value="1"/>
</dbReference>
<dbReference type="GO" id="GO:0000981">
    <property type="term" value="F:DNA-binding transcription factor activity, RNA polymerase II-specific"/>
    <property type="evidence" value="ECO:0007669"/>
    <property type="project" value="TreeGrafter"/>
</dbReference>
<dbReference type="GO" id="GO:0046983">
    <property type="term" value="F:protein dimerization activity"/>
    <property type="evidence" value="ECO:0007669"/>
    <property type="project" value="InterPro"/>
</dbReference>
<evidence type="ECO:0000256" key="3">
    <source>
        <dbReference type="ARBA" id="ARBA00023242"/>
    </source>
</evidence>
<dbReference type="Pfam" id="PF01586">
    <property type="entry name" value="Basic"/>
    <property type="match status" value="1"/>
</dbReference>
<dbReference type="PROSITE" id="PS50888">
    <property type="entry name" value="BHLH"/>
    <property type="match status" value="1"/>
</dbReference>
<dbReference type="Gene3D" id="4.10.280.10">
    <property type="entry name" value="Helix-loop-helix DNA-binding domain"/>
    <property type="match status" value="1"/>
</dbReference>
<dbReference type="GO" id="GO:0005634">
    <property type="term" value="C:nucleus"/>
    <property type="evidence" value="ECO:0007669"/>
    <property type="project" value="UniProtKB-SubCell"/>
</dbReference>
<dbReference type="SMART" id="SM00353">
    <property type="entry name" value="HLH"/>
    <property type="match status" value="1"/>
</dbReference>
<feature type="domain" description="BHLH" evidence="4">
    <location>
        <begin position="156"/>
        <end position="207"/>
    </location>
</feature>
<evidence type="ECO:0000313" key="5">
    <source>
        <dbReference type="EMBL" id="KAK0177951.1"/>
    </source>
</evidence>
<evidence type="ECO:0000313" key="6">
    <source>
        <dbReference type="Proteomes" id="UP001168990"/>
    </source>
</evidence>
<reference evidence="5" key="2">
    <citation type="submission" date="2023-03" db="EMBL/GenBank/DDBJ databases">
        <authorList>
            <person name="Inwood S.N."/>
            <person name="Skelly J.G."/>
            <person name="Guhlin J."/>
            <person name="Harrop T.W.R."/>
            <person name="Goldson S.G."/>
            <person name="Dearden P.K."/>
        </authorList>
    </citation>
    <scope>NUCLEOTIDE SEQUENCE</scope>
    <source>
        <strain evidence="5">Irish</strain>
        <tissue evidence="5">Whole body</tissue>
    </source>
</reference>
<dbReference type="Pfam" id="PF00010">
    <property type="entry name" value="HLH"/>
    <property type="match status" value="1"/>
</dbReference>
<organism evidence="5 6">
    <name type="scientific">Microctonus aethiopoides</name>
    <dbReference type="NCBI Taxonomy" id="144406"/>
    <lineage>
        <taxon>Eukaryota</taxon>
        <taxon>Metazoa</taxon>
        <taxon>Ecdysozoa</taxon>
        <taxon>Arthropoda</taxon>
        <taxon>Hexapoda</taxon>
        <taxon>Insecta</taxon>
        <taxon>Pterygota</taxon>
        <taxon>Neoptera</taxon>
        <taxon>Endopterygota</taxon>
        <taxon>Hymenoptera</taxon>
        <taxon>Apocrita</taxon>
        <taxon>Ichneumonoidea</taxon>
        <taxon>Braconidae</taxon>
        <taxon>Euphorinae</taxon>
        <taxon>Microctonus</taxon>
    </lineage>
</organism>
<dbReference type="CDD" id="cd19699">
    <property type="entry name" value="bHLH_TS_dMYOD_like"/>
    <property type="match status" value="1"/>
</dbReference>
<dbReference type="GO" id="GO:0007517">
    <property type="term" value="P:muscle organ development"/>
    <property type="evidence" value="ECO:0007669"/>
    <property type="project" value="InterPro"/>
</dbReference>
<dbReference type="InterPro" id="IPR002546">
    <property type="entry name" value="MyoD_N"/>
</dbReference>
<reference evidence="5" key="1">
    <citation type="journal article" date="2023" name="bioRxiv">
        <title>Scaffold-level genome assemblies of two parasitoid biocontrol wasps reveal the parthenogenesis mechanism and an associated novel virus.</title>
        <authorList>
            <person name="Inwood S."/>
            <person name="Skelly J."/>
            <person name="Guhlin J."/>
            <person name="Harrop T."/>
            <person name="Goldson S."/>
            <person name="Dearden P."/>
        </authorList>
    </citation>
    <scope>NUCLEOTIDE SEQUENCE</scope>
    <source>
        <strain evidence="5">Irish</strain>
        <tissue evidence="5">Whole body</tissue>
    </source>
</reference>
<comment type="subcellular location">
    <subcellularLocation>
        <location evidence="1">Nucleus</location>
    </subcellularLocation>
</comment>
<dbReference type="EMBL" id="JAQQBS010000001">
    <property type="protein sequence ID" value="KAK0177951.1"/>
    <property type="molecule type" value="Genomic_DNA"/>
</dbReference>
<dbReference type="FunFam" id="4.10.280.10:FF:000005">
    <property type="entry name" value="Myogenic factor"/>
    <property type="match status" value="1"/>
</dbReference>
<keyword evidence="3" id="KW-0539">Nucleus</keyword>
<keyword evidence="6" id="KW-1185">Reference proteome</keyword>
<dbReference type="InterPro" id="IPR011598">
    <property type="entry name" value="bHLH_dom"/>
</dbReference>
<dbReference type="SMART" id="SM00520">
    <property type="entry name" value="BASIC"/>
    <property type="match status" value="1"/>
</dbReference>
<dbReference type="PANTHER" id="PTHR11534">
    <property type="entry name" value="MYOGENIC FACTOR"/>
    <property type="match status" value="1"/>
</dbReference>
<protein>
    <recommendedName>
        <fullName evidence="4">BHLH domain-containing protein</fullName>
    </recommendedName>
</protein>
<dbReference type="SUPFAM" id="SSF47459">
    <property type="entry name" value="HLH, helix-loop-helix DNA-binding domain"/>
    <property type="match status" value="1"/>
</dbReference>
<keyword evidence="2" id="KW-0238">DNA-binding</keyword>
<sequence>MMTLMTDVGAYPYESRPSYDSYHSHHSRHRHFYTNSETEYLQNYVSEREEHQTRTRSVDSSVTSLESVASGHYSHDNHIRTQFRYIPDSDDASSIVSADASADPESASADGDEINENESIEHVPHPHVLDSSSPHGPRRCLMWACKACKKKTVTVDRRKAATLRERRRLRKVNEAFEVLKRRTSNNPNQRLPKVEILRNAIEYIESLEALLQGNRASTGQNHTSTDNTNNDSVQYVTERLRQFSDPLARFQPISGFEQTESVANHNTGSSLDCLNMIVQSISGESKENPYSSSN</sequence>
<evidence type="ECO:0000256" key="1">
    <source>
        <dbReference type="ARBA" id="ARBA00004123"/>
    </source>
</evidence>
<name>A0AA39FYJ1_9HYME</name>
<evidence type="ECO:0000259" key="4">
    <source>
        <dbReference type="PROSITE" id="PS50888"/>
    </source>
</evidence>
<dbReference type="GO" id="GO:0000978">
    <property type="term" value="F:RNA polymerase II cis-regulatory region sequence-specific DNA binding"/>
    <property type="evidence" value="ECO:0007669"/>
    <property type="project" value="TreeGrafter"/>
</dbReference>
<dbReference type="InterPro" id="IPR036638">
    <property type="entry name" value="HLH_DNA-bd_sf"/>
</dbReference>